<evidence type="ECO:0000256" key="2">
    <source>
        <dbReference type="ARBA" id="ARBA00010699"/>
    </source>
</evidence>
<dbReference type="InterPro" id="IPR002376">
    <property type="entry name" value="Formyl_transf_N"/>
</dbReference>
<keyword evidence="13" id="KW-1185">Reference proteome</keyword>
<dbReference type="EMBL" id="QRDP01000004">
    <property type="protein sequence ID" value="RED15660.1"/>
    <property type="molecule type" value="Genomic_DNA"/>
</dbReference>
<dbReference type="InterPro" id="IPR041711">
    <property type="entry name" value="Met-tRNA-FMT_N"/>
</dbReference>
<evidence type="ECO:0000256" key="1">
    <source>
        <dbReference type="ARBA" id="ARBA00002606"/>
    </source>
</evidence>
<feature type="region of interest" description="Disordered" evidence="9">
    <location>
        <begin position="26"/>
        <end position="47"/>
    </location>
</feature>
<dbReference type="GO" id="GO:0005829">
    <property type="term" value="C:cytosol"/>
    <property type="evidence" value="ECO:0007669"/>
    <property type="project" value="TreeGrafter"/>
</dbReference>
<dbReference type="InterPro" id="IPR044135">
    <property type="entry name" value="Met-tRNA-FMT_C"/>
</dbReference>
<keyword evidence="6 8" id="KW-0648">Protein biosynthesis</keyword>
<gene>
    <name evidence="8" type="primary">fmt</name>
    <name evidence="12" type="ORF">DFR46_0659</name>
</gene>
<dbReference type="GO" id="GO:0004479">
    <property type="term" value="F:methionyl-tRNA formyltransferase activity"/>
    <property type="evidence" value="ECO:0007669"/>
    <property type="project" value="UniProtKB-UniRule"/>
</dbReference>
<evidence type="ECO:0000256" key="4">
    <source>
        <dbReference type="ARBA" id="ARBA00016014"/>
    </source>
</evidence>
<protein>
    <recommendedName>
        <fullName evidence="4 8">Methionyl-tRNA formyltransferase</fullName>
        <ecNumber evidence="3 8">2.1.2.9</ecNumber>
    </recommendedName>
</protein>
<evidence type="ECO:0000313" key="12">
    <source>
        <dbReference type="EMBL" id="RED15660.1"/>
    </source>
</evidence>
<dbReference type="Gene3D" id="3.10.25.10">
    <property type="entry name" value="Formyl transferase, C-terminal domain"/>
    <property type="match status" value="1"/>
</dbReference>
<comment type="function">
    <text evidence="1 8">Attaches a formyl group to the free amino group of methionyl-tRNA(fMet). The formyl group appears to play a dual role in the initiator identity of N-formylmethionyl-tRNA by promoting its recognition by IF2 and preventing the misappropriation of this tRNA by the elongation apparatus.</text>
</comment>
<evidence type="ECO:0000259" key="10">
    <source>
        <dbReference type="Pfam" id="PF00551"/>
    </source>
</evidence>
<comment type="similarity">
    <text evidence="2 8">Belongs to the Fmt family.</text>
</comment>
<evidence type="ECO:0000256" key="5">
    <source>
        <dbReference type="ARBA" id="ARBA00022679"/>
    </source>
</evidence>
<comment type="catalytic activity">
    <reaction evidence="7 8">
        <text>L-methionyl-tRNA(fMet) + (6R)-10-formyltetrahydrofolate = N-formyl-L-methionyl-tRNA(fMet) + (6S)-5,6,7,8-tetrahydrofolate + H(+)</text>
        <dbReference type="Rhea" id="RHEA:24380"/>
        <dbReference type="Rhea" id="RHEA-COMP:9952"/>
        <dbReference type="Rhea" id="RHEA-COMP:9953"/>
        <dbReference type="ChEBI" id="CHEBI:15378"/>
        <dbReference type="ChEBI" id="CHEBI:57453"/>
        <dbReference type="ChEBI" id="CHEBI:78530"/>
        <dbReference type="ChEBI" id="CHEBI:78844"/>
        <dbReference type="ChEBI" id="CHEBI:195366"/>
        <dbReference type="EC" id="2.1.2.9"/>
    </reaction>
</comment>
<dbReference type="Pfam" id="PF02911">
    <property type="entry name" value="Formyl_trans_C"/>
    <property type="match status" value="1"/>
</dbReference>
<dbReference type="AlphaFoldDB" id="A0A3D9FCX2"/>
<proteinExistence type="inferred from homology"/>
<dbReference type="InterPro" id="IPR036477">
    <property type="entry name" value="Formyl_transf_N_sf"/>
</dbReference>
<dbReference type="InterPro" id="IPR011034">
    <property type="entry name" value="Formyl_transferase-like_C_sf"/>
</dbReference>
<dbReference type="SUPFAM" id="SSF53328">
    <property type="entry name" value="Formyltransferase"/>
    <property type="match status" value="1"/>
</dbReference>
<evidence type="ECO:0000256" key="6">
    <source>
        <dbReference type="ARBA" id="ARBA00022917"/>
    </source>
</evidence>
<feature type="domain" description="Formyl transferase N-terminal" evidence="10">
    <location>
        <begin position="2"/>
        <end position="172"/>
    </location>
</feature>
<dbReference type="InterPro" id="IPR037022">
    <property type="entry name" value="Formyl_trans_C_sf"/>
</dbReference>
<evidence type="ECO:0000256" key="3">
    <source>
        <dbReference type="ARBA" id="ARBA00012261"/>
    </source>
</evidence>
<keyword evidence="5 8" id="KW-0808">Transferase</keyword>
<dbReference type="HAMAP" id="MF_00182">
    <property type="entry name" value="Formyl_trans"/>
    <property type="match status" value="1"/>
</dbReference>
<dbReference type="EC" id="2.1.2.9" evidence="3 8"/>
<evidence type="ECO:0000256" key="7">
    <source>
        <dbReference type="ARBA" id="ARBA00048558"/>
    </source>
</evidence>
<dbReference type="InterPro" id="IPR005794">
    <property type="entry name" value="Fmt"/>
</dbReference>
<dbReference type="PANTHER" id="PTHR11138">
    <property type="entry name" value="METHIONYL-TRNA FORMYLTRANSFERASE"/>
    <property type="match status" value="1"/>
</dbReference>
<comment type="caution">
    <text evidence="12">The sequence shown here is derived from an EMBL/GenBank/DDBJ whole genome shotgun (WGS) entry which is preliminary data.</text>
</comment>
<dbReference type="Gene3D" id="3.40.50.170">
    <property type="entry name" value="Formyl transferase, N-terminal domain"/>
    <property type="match status" value="1"/>
</dbReference>
<dbReference type="PANTHER" id="PTHR11138:SF5">
    <property type="entry name" value="METHIONYL-TRNA FORMYLTRANSFERASE, MITOCHONDRIAL"/>
    <property type="match status" value="1"/>
</dbReference>
<evidence type="ECO:0000313" key="13">
    <source>
        <dbReference type="Proteomes" id="UP000256310"/>
    </source>
</evidence>
<dbReference type="CDD" id="cd08646">
    <property type="entry name" value="FMT_core_Met-tRNA-FMT_N"/>
    <property type="match status" value="1"/>
</dbReference>
<reference evidence="12 13" key="1">
    <citation type="submission" date="2018-07" db="EMBL/GenBank/DDBJ databases">
        <title>Genomic Encyclopedia of Type Strains, Phase IV (KMG-IV): sequencing the most valuable type-strain genomes for metagenomic binning, comparative biology and taxonomic classification.</title>
        <authorList>
            <person name="Goeker M."/>
        </authorList>
    </citation>
    <scope>NUCLEOTIDE SEQUENCE [LARGE SCALE GENOMIC DNA]</scope>
    <source>
        <strain evidence="12 13">DSM 26725</strain>
    </source>
</reference>
<name>A0A3D9FCX2_9SPHN</name>
<sequence length="296" mass="30922">MGTPDFAVPALKALSDFGHDIVAVYSQPPRPAGRGKKPRASAVHEEAERLGLEVRTPASLKSDEEKAAFSDLDADVAVVAAYGLILNQAILDAPEMGCINIHGSLLPRWRGAAPVQRAILAGDATTGITIMQMERGLDTGPMLAKATTPVDGKTAGDLTDELARIGATLICETLSALDTLEAKPQDDALAIYAEKIRKAEARLDFGQSAEAVERAVRAFNPIPGAFVEYEGERIKILAADIVEGVGTPGMVLDGKLTIACQSGAIRPTLAQRAGKGAMAISDLLRGFSIPAGSSLA</sequence>
<dbReference type="Proteomes" id="UP000256310">
    <property type="component" value="Unassembled WGS sequence"/>
</dbReference>
<evidence type="ECO:0000256" key="8">
    <source>
        <dbReference type="HAMAP-Rule" id="MF_00182"/>
    </source>
</evidence>
<evidence type="ECO:0000256" key="9">
    <source>
        <dbReference type="SAM" id="MobiDB-lite"/>
    </source>
</evidence>
<feature type="binding site" evidence="8">
    <location>
        <begin position="104"/>
        <end position="107"/>
    </location>
    <ligand>
        <name>(6S)-5,6,7,8-tetrahydrofolate</name>
        <dbReference type="ChEBI" id="CHEBI:57453"/>
    </ligand>
</feature>
<dbReference type="NCBIfam" id="TIGR00460">
    <property type="entry name" value="fmt"/>
    <property type="match status" value="1"/>
</dbReference>
<feature type="domain" description="Formyl transferase C-terminal" evidence="11">
    <location>
        <begin position="195"/>
        <end position="287"/>
    </location>
</feature>
<evidence type="ECO:0000259" key="11">
    <source>
        <dbReference type="Pfam" id="PF02911"/>
    </source>
</evidence>
<accession>A0A3D9FCX2</accession>
<organism evidence="12 13">
    <name type="scientific">Parasphingopyxis lamellibrachiae</name>
    <dbReference type="NCBI Taxonomy" id="680125"/>
    <lineage>
        <taxon>Bacteria</taxon>
        <taxon>Pseudomonadati</taxon>
        <taxon>Pseudomonadota</taxon>
        <taxon>Alphaproteobacteria</taxon>
        <taxon>Sphingomonadales</taxon>
        <taxon>Sphingomonadaceae</taxon>
        <taxon>Parasphingopyxis</taxon>
    </lineage>
</organism>
<dbReference type="CDD" id="cd08704">
    <property type="entry name" value="Met_tRNA_FMT_C"/>
    <property type="match status" value="1"/>
</dbReference>
<dbReference type="Pfam" id="PF00551">
    <property type="entry name" value="Formyl_trans_N"/>
    <property type="match status" value="1"/>
</dbReference>
<dbReference type="SUPFAM" id="SSF50486">
    <property type="entry name" value="FMT C-terminal domain-like"/>
    <property type="match status" value="1"/>
</dbReference>
<dbReference type="InterPro" id="IPR005793">
    <property type="entry name" value="Formyl_trans_C"/>
</dbReference>